<dbReference type="InterPro" id="IPR001753">
    <property type="entry name" value="Enoyl-CoA_hydra/iso"/>
</dbReference>
<name>B2B3G5_PODAN</name>
<protein>
    <submittedName>
        <fullName evidence="1">Podospora anserina S mat+ genomic DNA chromosome 6, supercontig 2</fullName>
    </submittedName>
</protein>
<dbReference type="GO" id="GO:0005739">
    <property type="term" value="C:mitochondrion"/>
    <property type="evidence" value="ECO:0007669"/>
    <property type="project" value="TreeGrafter"/>
</dbReference>
<dbReference type="EMBL" id="CU638744">
    <property type="protein sequence ID" value="CAP71651.1"/>
    <property type="molecule type" value="Genomic_DNA"/>
</dbReference>
<dbReference type="InterPro" id="IPR029045">
    <property type="entry name" value="ClpP/crotonase-like_dom_sf"/>
</dbReference>
<dbReference type="HOGENOM" id="CLU_009834_7_6_1"/>
<accession>B2B3G5</accession>
<gene>
    <name evidence="1" type="ORF">PODANS_6_75</name>
</gene>
<organism evidence="1">
    <name type="scientific">Podospora anserina (strain S / ATCC MYA-4624 / DSM 980 / FGSC 10383)</name>
    <name type="common">Pleurage anserina</name>
    <dbReference type="NCBI Taxonomy" id="515849"/>
    <lineage>
        <taxon>Eukaryota</taxon>
        <taxon>Fungi</taxon>
        <taxon>Dikarya</taxon>
        <taxon>Ascomycota</taxon>
        <taxon>Pezizomycotina</taxon>
        <taxon>Sordariomycetes</taxon>
        <taxon>Sordariomycetidae</taxon>
        <taxon>Sordariales</taxon>
        <taxon>Podosporaceae</taxon>
        <taxon>Podospora</taxon>
        <taxon>Podospora anserina</taxon>
    </lineage>
</organism>
<dbReference type="CDD" id="cd06558">
    <property type="entry name" value="crotonase-like"/>
    <property type="match status" value="1"/>
</dbReference>
<reference evidence="1" key="2">
    <citation type="submission" date="2008-07" db="EMBL/GenBank/DDBJ databases">
        <authorList>
            <person name="Genoscope - CEA"/>
        </authorList>
    </citation>
    <scope>NUCLEOTIDE SEQUENCE</scope>
    <source>
        <strain evidence="1">S mat+</strain>
    </source>
</reference>
<dbReference type="GeneID" id="6194915"/>
<dbReference type="RefSeq" id="XP_001910516.1">
    <property type="nucleotide sequence ID" value="XM_001910481.1"/>
</dbReference>
<evidence type="ECO:0000313" key="1">
    <source>
        <dbReference type="EMBL" id="CAP71651.1"/>
    </source>
</evidence>
<dbReference type="GO" id="GO:0006635">
    <property type="term" value="P:fatty acid beta-oxidation"/>
    <property type="evidence" value="ECO:0007669"/>
    <property type="project" value="TreeGrafter"/>
</dbReference>
<dbReference type="AlphaFoldDB" id="B2B3G5"/>
<dbReference type="PANTHER" id="PTHR11941:SF54">
    <property type="entry name" value="ENOYL-COA HYDRATASE, MITOCHONDRIAL"/>
    <property type="match status" value="1"/>
</dbReference>
<dbReference type="Pfam" id="PF00378">
    <property type="entry name" value="ECH_1"/>
    <property type="match status" value="1"/>
</dbReference>
<dbReference type="KEGG" id="pan:PODANSg7554"/>
<dbReference type="VEuPathDB" id="FungiDB:PODANS_6_75"/>
<proteinExistence type="predicted"/>
<dbReference type="GO" id="GO:0003824">
    <property type="term" value="F:catalytic activity"/>
    <property type="evidence" value="ECO:0007669"/>
    <property type="project" value="UniProtKB-ARBA"/>
</dbReference>
<dbReference type="Gene3D" id="3.90.226.10">
    <property type="entry name" value="2-enoyl-CoA Hydratase, Chain A, domain 1"/>
    <property type="match status" value="1"/>
</dbReference>
<reference evidence="1" key="1">
    <citation type="journal article" date="2008" name="Genome Biol.">
        <title>The genome sequence of the model ascomycete fungus Podospora anserina.</title>
        <authorList>
            <person name="Espagne E."/>
            <person name="Lespinet O."/>
            <person name="Malagnac F."/>
            <person name="Da Silva C."/>
            <person name="Jaillon O."/>
            <person name="Porcel B.M."/>
            <person name="Couloux A."/>
            <person name="Aury J.-M."/>
            <person name="Segurens B."/>
            <person name="Poulain J."/>
            <person name="Anthouard V."/>
            <person name="Grossetete S."/>
            <person name="Khalili H."/>
            <person name="Coppin E."/>
            <person name="Dequard-Chablat M."/>
            <person name="Picard M."/>
            <person name="Contamine V."/>
            <person name="Arnaise S."/>
            <person name="Bourdais A."/>
            <person name="Berteaux-Lecellier V."/>
            <person name="Gautheret D."/>
            <person name="de Vries R.P."/>
            <person name="Battaglia E."/>
            <person name="Coutinho P.M."/>
            <person name="Danchin E.G.J."/>
            <person name="Henrissat B."/>
            <person name="El Khoury R."/>
            <person name="Sainsard-Chanet A."/>
            <person name="Boivin A."/>
            <person name="Pinan-Lucarre B."/>
            <person name="Sellem C.H."/>
            <person name="Debuchy R."/>
            <person name="Wincker P."/>
            <person name="Weissenbach J."/>
            <person name="Silar P."/>
        </authorList>
    </citation>
    <scope>NUCLEOTIDE SEQUENCE [LARGE SCALE GENOMIC DNA]</scope>
    <source>
        <strain evidence="1">S mat+</strain>
    </source>
</reference>
<dbReference type="SUPFAM" id="SSF52096">
    <property type="entry name" value="ClpP/crotonase"/>
    <property type="match status" value="1"/>
</dbReference>
<dbReference type="OrthoDB" id="2018133at2759"/>
<sequence length="213" mass="22685">MDSLKDVKLSLDDSTGVAIIRLDRPAKRNAFSQNTIHELVSALSHLDALDSVRAVILAGNPDGPFCAGMDINELSQLDTLAAHERSFLKDLTDAFAQFTKPIIAAVIGLAADIIYAADDALFGLPEVKIGTIPGAGGTQRLARALGKHKAMELILTGDSISASELAQYGLVNKVFPRQEVESESIKLARRLATKSAPVLKFGKKAVLTGKHSL</sequence>
<dbReference type="PANTHER" id="PTHR11941">
    <property type="entry name" value="ENOYL-COA HYDRATASE-RELATED"/>
    <property type="match status" value="1"/>
</dbReference>